<keyword evidence="1" id="KW-0812">Transmembrane</keyword>
<proteinExistence type="predicted"/>
<keyword evidence="1" id="KW-1133">Transmembrane helix</keyword>
<keyword evidence="1" id="KW-0472">Membrane</keyword>
<feature type="transmembrane region" description="Helical" evidence="1">
    <location>
        <begin position="183"/>
        <end position="206"/>
    </location>
</feature>
<dbReference type="EMBL" id="JABMCI010000041">
    <property type="protein sequence ID" value="NUU16084.1"/>
    <property type="molecule type" value="Genomic_DNA"/>
</dbReference>
<feature type="transmembrane region" description="Helical" evidence="1">
    <location>
        <begin position="157"/>
        <end position="177"/>
    </location>
</feature>
<comment type="caution">
    <text evidence="2">The sequence shown here is derived from an EMBL/GenBank/DDBJ whole genome shotgun (WGS) entry which is preliminary data.</text>
</comment>
<dbReference type="RefSeq" id="WP_175345975.1">
    <property type="nucleotide sequence ID" value="NZ_JABMCI010000041.1"/>
</dbReference>
<dbReference type="Proteomes" id="UP000565724">
    <property type="component" value="Unassembled WGS sequence"/>
</dbReference>
<accession>A0A7Y6A0B4</accession>
<evidence type="ECO:0000313" key="3">
    <source>
        <dbReference type="Proteomes" id="UP000565724"/>
    </source>
</evidence>
<evidence type="ECO:0000313" key="2">
    <source>
        <dbReference type="EMBL" id="NUU16084.1"/>
    </source>
</evidence>
<reference evidence="2 3" key="1">
    <citation type="submission" date="2020-05" db="EMBL/GenBank/DDBJ databases">
        <title>Genome Sequencing of Type Strains.</title>
        <authorList>
            <person name="Lemaire J.F."/>
            <person name="Inderbitzin P."/>
            <person name="Gregorio O.A."/>
            <person name="Collins S.B."/>
            <person name="Wespe N."/>
            <person name="Knight-Connoni V."/>
        </authorList>
    </citation>
    <scope>NUCLEOTIDE SEQUENCE [LARGE SCALE GENOMIC DNA]</scope>
    <source>
        <strain evidence="2 3">ATCC 25174</strain>
    </source>
</reference>
<dbReference type="AlphaFoldDB" id="A0A7Y6A0B4"/>
<name>A0A7Y6A0B4_9CELL</name>
<sequence>MSLVVGALTGLAVAAVAGTRGRRARAAPPQRSAGTVVGARRPGGGLSERLLGVSAQLRAGATPAQAWSRVLGTVADGPVPAAAALLGATVPPRRGPIRRRARDGDVQRVRAVLAAAHVSDQLGAPLAGVLERIAAAVAADEEAEGARRAALAGPRSTAQVLAWLPLLGVALGALLGADPVGVVFSGGLGTASAVLGVTLLLAGRWWTSALLSRAGRAGAVGPVVRRTRTVARR</sequence>
<keyword evidence="3" id="KW-1185">Reference proteome</keyword>
<evidence type="ECO:0000256" key="1">
    <source>
        <dbReference type="SAM" id="Phobius"/>
    </source>
</evidence>
<gene>
    <name evidence="2" type="ORF">HP550_02305</name>
</gene>
<protein>
    <submittedName>
        <fullName evidence="2">Type II secretion protein F</fullName>
    </submittedName>
</protein>
<organism evidence="2 3">
    <name type="scientific">Cellulomonas humilata</name>
    <dbReference type="NCBI Taxonomy" id="144055"/>
    <lineage>
        <taxon>Bacteria</taxon>
        <taxon>Bacillati</taxon>
        <taxon>Actinomycetota</taxon>
        <taxon>Actinomycetes</taxon>
        <taxon>Micrococcales</taxon>
        <taxon>Cellulomonadaceae</taxon>
        <taxon>Cellulomonas</taxon>
    </lineage>
</organism>